<gene>
    <name evidence="1" type="ORF">Tco_0600076</name>
</gene>
<protein>
    <recommendedName>
        <fullName evidence="3">Integrase, catalytic region, zinc finger, CCHC-type, peptidase aspartic, catalytic</fullName>
    </recommendedName>
</protein>
<evidence type="ECO:0000313" key="1">
    <source>
        <dbReference type="EMBL" id="GJS49955.1"/>
    </source>
</evidence>
<organism evidence="1 2">
    <name type="scientific">Tanacetum coccineum</name>
    <dbReference type="NCBI Taxonomy" id="301880"/>
    <lineage>
        <taxon>Eukaryota</taxon>
        <taxon>Viridiplantae</taxon>
        <taxon>Streptophyta</taxon>
        <taxon>Embryophyta</taxon>
        <taxon>Tracheophyta</taxon>
        <taxon>Spermatophyta</taxon>
        <taxon>Magnoliopsida</taxon>
        <taxon>eudicotyledons</taxon>
        <taxon>Gunneridae</taxon>
        <taxon>Pentapetalae</taxon>
        <taxon>asterids</taxon>
        <taxon>campanulids</taxon>
        <taxon>Asterales</taxon>
        <taxon>Asteraceae</taxon>
        <taxon>Asteroideae</taxon>
        <taxon>Anthemideae</taxon>
        <taxon>Anthemidinae</taxon>
        <taxon>Tanacetum</taxon>
    </lineage>
</organism>
<comment type="caution">
    <text evidence="1">The sequence shown here is derived from an EMBL/GenBank/DDBJ whole genome shotgun (WGS) entry which is preliminary data.</text>
</comment>
<name>A0ABQ4WAS2_9ASTR</name>
<sequence length="141" mass="16348">MTRDRSRLRNFMKKFIGIVRFRNDHFGAIMGYGDYVIGDSVISRVYYVEGTWLQTFFSVGNLDFDLEVALKKTHVSVPRLRMVSTLFKRKVFGTKLIHHFPVVVMMSTQRETVPRNPSQNGVELNEGIALWLKLLDNADYS</sequence>
<proteinExistence type="predicted"/>
<dbReference type="Proteomes" id="UP001151760">
    <property type="component" value="Unassembled WGS sequence"/>
</dbReference>
<reference evidence="1" key="1">
    <citation type="journal article" date="2022" name="Int. J. Mol. Sci.">
        <title>Draft Genome of Tanacetum Coccineum: Genomic Comparison of Closely Related Tanacetum-Family Plants.</title>
        <authorList>
            <person name="Yamashiro T."/>
            <person name="Shiraishi A."/>
            <person name="Nakayama K."/>
            <person name="Satake H."/>
        </authorList>
    </citation>
    <scope>NUCLEOTIDE SEQUENCE</scope>
</reference>
<reference evidence="1" key="2">
    <citation type="submission" date="2022-01" db="EMBL/GenBank/DDBJ databases">
        <authorList>
            <person name="Yamashiro T."/>
            <person name="Shiraishi A."/>
            <person name="Satake H."/>
            <person name="Nakayama K."/>
        </authorList>
    </citation>
    <scope>NUCLEOTIDE SEQUENCE</scope>
</reference>
<accession>A0ABQ4WAS2</accession>
<dbReference type="EMBL" id="BQNB010008481">
    <property type="protein sequence ID" value="GJS49955.1"/>
    <property type="molecule type" value="Genomic_DNA"/>
</dbReference>
<evidence type="ECO:0008006" key="3">
    <source>
        <dbReference type="Google" id="ProtNLM"/>
    </source>
</evidence>
<keyword evidence="2" id="KW-1185">Reference proteome</keyword>
<evidence type="ECO:0000313" key="2">
    <source>
        <dbReference type="Proteomes" id="UP001151760"/>
    </source>
</evidence>